<organism evidence="1">
    <name type="scientific">marine sediment metagenome</name>
    <dbReference type="NCBI Taxonomy" id="412755"/>
    <lineage>
        <taxon>unclassified sequences</taxon>
        <taxon>metagenomes</taxon>
        <taxon>ecological metagenomes</taxon>
    </lineage>
</organism>
<dbReference type="AlphaFoldDB" id="X1R512"/>
<dbReference type="EMBL" id="BARW01011696">
    <property type="protein sequence ID" value="GAI75603.1"/>
    <property type="molecule type" value="Genomic_DNA"/>
</dbReference>
<evidence type="ECO:0000313" key="1">
    <source>
        <dbReference type="EMBL" id="GAI75603.1"/>
    </source>
</evidence>
<gene>
    <name evidence="1" type="ORF">S12H4_22431</name>
</gene>
<accession>X1R512</accession>
<protein>
    <submittedName>
        <fullName evidence="1">Uncharacterized protein</fullName>
    </submittedName>
</protein>
<feature type="non-terminal residue" evidence="1">
    <location>
        <position position="1"/>
    </location>
</feature>
<comment type="caution">
    <text evidence="1">The sequence shown here is derived from an EMBL/GenBank/DDBJ whole genome shotgun (WGS) entry which is preliminary data.</text>
</comment>
<reference evidence="1" key="1">
    <citation type="journal article" date="2014" name="Front. Microbiol.">
        <title>High frequency of phylogenetically diverse reductive dehalogenase-homologous genes in deep subseafloor sedimentary metagenomes.</title>
        <authorList>
            <person name="Kawai M."/>
            <person name="Futagami T."/>
            <person name="Toyoda A."/>
            <person name="Takaki Y."/>
            <person name="Nishi S."/>
            <person name="Hori S."/>
            <person name="Arai W."/>
            <person name="Tsubouchi T."/>
            <person name="Morono Y."/>
            <person name="Uchiyama I."/>
            <person name="Ito T."/>
            <person name="Fujiyama A."/>
            <person name="Inagaki F."/>
            <person name="Takami H."/>
        </authorList>
    </citation>
    <scope>NUCLEOTIDE SEQUENCE</scope>
    <source>
        <strain evidence="1">Expedition CK06-06</strain>
    </source>
</reference>
<proteinExistence type="predicted"/>
<sequence length="32" mass="3520">AAFGGKEKVKNERPDLVSFSPLVERIKVANYG</sequence>
<name>X1R512_9ZZZZ</name>